<sequence>MAANPVDTGRLALDEEVRLIQQRTEQSPYSAQIEFVPVWAARADDLLREINRHAPTVLHFSGHSSLNSIALVGKDRQAQPVSRDAVLRLLGLTAARSIKVVLLNSCYSSEMAKDIAQGARCAIGTVEPWGDHQAALFAASFYRALGFGATVTEAVEQGCTSILLEGYTGADDVRLHGNEDAAAMRLAGSPTWGGKTGQVREQAQDGSRDGRAAEPIPLLNESQCADFVTSSLEGARSAALTYLDVDGLLGINDRYGEHVGDLVIQRCSELVAAHTAESAALCRLRGDQYVIVERNVDASSAEKRAGRLVTQIRRHKWSHISRDLHVSATGSIAHWHGVEEDSPSLILRAVLGVKEAKVAHRASLAAAPLALPELGGDFESERAKLTHLSSYLSSDARYSMRKRTEARLETRRGRPRF</sequence>
<comment type="caution">
    <text evidence="2">The sequence shown here is derived from an EMBL/GenBank/DDBJ whole genome shotgun (WGS) entry which is preliminary data.</text>
</comment>
<dbReference type="Pfam" id="PF00990">
    <property type="entry name" value="GGDEF"/>
    <property type="match status" value="1"/>
</dbReference>
<dbReference type="InterPro" id="IPR000160">
    <property type="entry name" value="GGDEF_dom"/>
</dbReference>
<dbReference type="CDD" id="cd01949">
    <property type="entry name" value="GGDEF"/>
    <property type="match status" value="1"/>
</dbReference>
<dbReference type="RefSeq" id="WP_346162505.1">
    <property type="nucleotide sequence ID" value="NZ_BAAAOQ010000005.1"/>
</dbReference>
<proteinExistence type="predicted"/>
<name>A0ABP5N6B6_9ACTN</name>
<accession>A0ABP5N6B6</accession>
<dbReference type="PANTHER" id="PTHR44757">
    <property type="entry name" value="DIGUANYLATE CYCLASE DGCP"/>
    <property type="match status" value="1"/>
</dbReference>
<dbReference type="Pfam" id="PF12770">
    <property type="entry name" value="CHAT"/>
    <property type="match status" value="1"/>
</dbReference>
<dbReference type="EMBL" id="BAAAOQ010000005">
    <property type="protein sequence ID" value="GAA2194253.1"/>
    <property type="molecule type" value="Genomic_DNA"/>
</dbReference>
<reference evidence="3" key="1">
    <citation type="journal article" date="2019" name="Int. J. Syst. Evol. Microbiol.">
        <title>The Global Catalogue of Microorganisms (GCM) 10K type strain sequencing project: providing services to taxonomists for standard genome sequencing and annotation.</title>
        <authorList>
            <consortium name="The Broad Institute Genomics Platform"/>
            <consortium name="The Broad Institute Genome Sequencing Center for Infectious Disease"/>
            <person name="Wu L."/>
            <person name="Ma J."/>
        </authorList>
    </citation>
    <scope>NUCLEOTIDE SEQUENCE [LARGE SCALE GENOMIC DNA]</scope>
    <source>
        <strain evidence="3">JCM 14924</strain>
    </source>
</reference>
<dbReference type="InterPro" id="IPR029787">
    <property type="entry name" value="Nucleotide_cyclase"/>
</dbReference>
<dbReference type="PROSITE" id="PS50887">
    <property type="entry name" value="GGDEF"/>
    <property type="match status" value="1"/>
</dbReference>
<dbReference type="NCBIfam" id="TIGR00254">
    <property type="entry name" value="GGDEF"/>
    <property type="match status" value="1"/>
</dbReference>
<organism evidence="2 3">
    <name type="scientific">Streptomyces bangladeshensis</name>
    <dbReference type="NCBI Taxonomy" id="295352"/>
    <lineage>
        <taxon>Bacteria</taxon>
        <taxon>Bacillati</taxon>
        <taxon>Actinomycetota</taxon>
        <taxon>Actinomycetes</taxon>
        <taxon>Kitasatosporales</taxon>
        <taxon>Streptomycetaceae</taxon>
        <taxon>Streptomyces</taxon>
    </lineage>
</organism>
<gene>
    <name evidence="2" type="ORF">GCM10009787_19470</name>
</gene>
<protein>
    <recommendedName>
        <fullName evidence="1">GGDEF domain-containing protein</fullName>
    </recommendedName>
</protein>
<dbReference type="Gene3D" id="3.30.70.270">
    <property type="match status" value="1"/>
</dbReference>
<evidence type="ECO:0000313" key="3">
    <source>
        <dbReference type="Proteomes" id="UP001501391"/>
    </source>
</evidence>
<evidence type="ECO:0000313" key="2">
    <source>
        <dbReference type="EMBL" id="GAA2194253.1"/>
    </source>
</evidence>
<feature type="domain" description="GGDEF" evidence="1">
    <location>
        <begin position="236"/>
        <end position="369"/>
    </location>
</feature>
<dbReference type="InterPro" id="IPR024983">
    <property type="entry name" value="CHAT_dom"/>
</dbReference>
<dbReference type="PANTHER" id="PTHR44757:SF2">
    <property type="entry name" value="BIOFILM ARCHITECTURE MAINTENANCE PROTEIN MBAA"/>
    <property type="match status" value="1"/>
</dbReference>
<dbReference type="InterPro" id="IPR052155">
    <property type="entry name" value="Biofilm_reg_signaling"/>
</dbReference>
<evidence type="ECO:0000259" key="1">
    <source>
        <dbReference type="PROSITE" id="PS50887"/>
    </source>
</evidence>
<dbReference type="SMART" id="SM00267">
    <property type="entry name" value="GGDEF"/>
    <property type="match status" value="1"/>
</dbReference>
<dbReference type="Proteomes" id="UP001501391">
    <property type="component" value="Unassembled WGS sequence"/>
</dbReference>
<dbReference type="InterPro" id="IPR043128">
    <property type="entry name" value="Rev_trsase/Diguanyl_cyclase"/>
</dbReference>
<dbReference type="SUPFAM" id="SSF55073">
    <property type="entry name" value="Nucleotide cyclase"/>
    <property type="match status" value="1"/>
</dbReference>
<keyword evidence="3" id="KW-1185">Reference proteome</keyword>